<reference evidence="2 3" key="1">
    <citation type="journal article" date="2014" name="Genome Announc.">
        <title>Draft Genome Sequence of Paenibacillus pini JCM 16418T, Isolated from the Rhizosphere of Pine Tree.</title>
        <authorList>
            <person name="Yuki M."/>
            <person name="Oshima K."/>
            <person name="Suda W."/>
            <person name="Oshida Y."/>
            <person name="Kitamura K."/>
            <person name="Iida Y."/>
            <person name="Hattori M."/>
            <person name="Ohkuma M."/>
        </authorList>
    </citation>
    <scope>NUCLEOTIDE SEQUENCE [LARGE SCALE GENOMIC DNA]</scope>
    <source>
        <strain evidence="2 3">JCM 16418</strain>
    </source>
</reference>
<feature type="coiled-coil region" evidence="1">
    <location>
        <begin position="272"/>
        <end position="299"/>
    </location>
</feature>
<name>W7Y776_9BACL</name>
<dbReference type="AlphaFoldDB" id="W7Y776"/>
<dbReference type="EMBL" id="BAVZ01000002">
    <property type="protein sequence ID" value="GAF06795.1"/>
    <property type="molecule type" value="Genomic_DNA"/>
</dbReference>
<dbReference type="Proteomes" id="UP000019364">
    <property type="component" value="Unassembled WGS sequence"/>
</dbReference>
<keyword evidence="1" id="KW-0175">Coiled coil</keyword>
<gene>
    <name evidence="2" type="ORF">JCM16418_777</name>
</gene>
<accession>W7Y776</accession>
<evidence type="ECO:0000256" key="1">
    <source>
        <dbReference type="SAM" id="Coils"/>
    </source>
</evidence>
<dbReference type="RefSeq" id="WP_052020027.1">
    <property type="nucleotide sequence ID" value="NZ_BAVZ01000002.1"/>
</dbReference>
<comment type="caution">
    <text evidence="2">The sequence shown here is derived from an EMBL/GenBank/DDBJ whole genome shotgun (WGS) entry which is preliminary data.</text>
</comment>
<dbReference type="STRING" id="1236976.JCM16418_777"/>
<organism evidence="2 3">
    <name type="scientific">Paenibacillus pini JCM 16418</name>
    <dbReference type="NCBI Taxonomy" id="1236976"/>
    <lineage>
        <taxon>Bacteria</taxon>
        <taxon>Bacillati</taxon>
        <taxon>Bacillota</taxon>
        <taxon>Bacilli</taxon>
        <taxon>Bacillales</taxon>
        <taxon>Paenibacillaceae</taxon>
        <taxon>Paenibacillus</taxon>
    </lineage>
</organism>
<keyword evidence="3" id="KW-1185">Reference proteome</keyword>
<evidence type="ECO:0000313" key="2">
    <source>
        <dbReference type="EMBL" id="GAF06795.1"/>
    </source>
</evidence>
<protein>
    <submittedName>
        <fullName evidence="2">Uncharacterized protein</fullName>
    </submittedName>
</protein>
<dbReference type="OrthoDB" id="1821976at2"/>
<evidence type="ECO:0000313" key="3">
    <source>
        <dbReference type="Proteomes" id="UP000019364"/>
    </source>
</evidence>
<sequence>MASNHLFPVSSGLFEHKERLGAAIWEFLWCIDSVTKEEVDESGERWGIVLGGAPVKHERIAKELMSSERTVQRNMALLKSQGYISTLRIPYGEIIKVRNNKKNFEAKRSAINVISKPREAPNMAGLNDKNGISPDSDTPNMAQRYDNNGTCNKDFKELITTIPITEFDEEIIEEPALDGMISILNAYCKLHGKFDFHVKPKEREAMGKMVSGGMPVPFTIRTMELLLEEKRNRELERFKMPTSFLYYVDAIEEAWLNSQTISTSMNGVAPRLQDKQVRKNKQQKEIDDLQRFIEEEEQREKIGSR</sequence>
<dbReference type="eggNOG" id="COG1522">
    <property type="taxonomic scope" value="Bacteria"/>
</dbReference>
<proteinExistence type="predicted"/>